<evidence type="ECO:0000259" key="1">
    <source>
        <dbReference type="Pfam" id="PF01636"/>
    </source>
</evidence>
<organism evidence="2 3">
    <name type="scientific">Amycolatopsis taiwanensis</name>
    <dbReference type="NCBI Taxonomy" id="342230"/>
    <lineage>
        <taxon>Bacteria</taxon>
        <taxon>Bacillati</taxon>
        <taxon>Actinomycetota</taxon>
        <taxon>Actinomycetes</taxon>
        <taxon>Pseudonocardiales</taxon>
        <taxon>Pseudonocardiaceae</taxon>
        <taxon>Amycolatopsis</taxon>
    </lineage>
</organism>
<dbReference type="SUPFAM" id="SSF56112">
    <property type="entry name" value="Protein kinase-like (PK-like)"/>
    <property type="match status" value="1"/>
</dbReference>
<proteinExistence type="predicted"/>
<dbReference type="Pfam" id="PF01636">
    <property type="entry name" value="APH"/>
    <property type="match status" value="1"/>
</dbReference>
<protein>
    <recommendedName>
        <fullName evidence="1">Aminoglycoside phosphotransferase domain-containing protein</fullName>
    </recommendedName>
</protein>
<dbReference type="AlphaFoldDB" id="A0A9W6QZH3"/>
<feature type="domain" description="Aminoglycoside phosphotransferase" evidence="1">
    <location>
        <begin position="55"/>
        <end position="222"/>
    </location>
</feature>
<dbReference type="Proteomes" id="UP001165136">
    <property type="component" value="Unassembled WGS sequence"/>
</dbReference>
<keyword evidence="3" id="KW-1185">Reference proteome</keyword>
<name>A0A9W6QZH3_9PSEU</name>
<dbReference type="InterPro" id="IPR002575">
    <property type="entry name" value="Aminoglycoside_PTrfase"/>
</dbReference>
<dbReference type="Gene3D" id="3.90.1200.10">
    <property type="match status" value="1"/>
</dbReference>
<dbReference type="RefSeq" id="WP_285487521.1">
    <property type="nucleotide sequence ID" value="NZ_BSTI01000007.1"/>
</dbReference>
<dbReference type="InterPro" id="IPR011009">
    <property type="entry name" value="Kinase-like_dom_sf"/>
</dbReference>
<reference evidence="2" key="1">
    <citation type="submission" date="2023-03" db="EMBL/GenBank/DDBJ databases">
        <title>Amycolatopsis taiwanensis NBRC 103393.</title>
        <authorList>
            <person name="Ichikawa N."/>
            <person name="Sato H."/>
            <person name="Tonouchi N."/>
        </authorList>
    </citation>
    <scope>NUCLEOTIDE SEQUENCE</scope>
    <source>
        <strain evidence="2">NBRC 103393</strain>
    </source>
</reference>
<comment type="caution">
    <text evidence="2">The sequence shown here is derived from an EMBL/GenBank/DDBJ whole genome shotgun (WGS) entry which is preliminary data.</text>
</comment>
<accession>A0A9W6QZH3</accession>
<evidence type="ECO:0000313" key="2">
    <source>
        <dbReference type="EMBL" id="GLY66829.1"/>
    </source>
</evidence>
<sequence>MTDRFTAAGLAAAVAVGRRLGLPHDDPQVLATKANVLVRMGPVVARVPATTLLARADTAQRLACDVILSTFLADRGAPVVAPWEDPGPHFANGLPVTLWPFTRHDPGHRFTPAEVAAALAELHGPLREFPGELPTGPVTEVRRWLDRLDGDVPVARLREILDGLVLEGPVQALHGDAHVGNLLATPAGPRWLDFEDTCRGPLGWDLACLALSGRVDGRAAVAAYPGEMPDLAPFLTLRSLLAVCWRFVVARRFPERLGEAHAALAEFVGTSG</sequence>
<dbReference type="EMBL" id="BSTI01000007">
    <property type="protein sequence ID" value="GLY66829.1"/>
    <property type="molecule type" value="Genomic_DNA"/>
</dbReference>
<evidence type="ECO:0000313" key="3">
    <source>
        <dbReference type="Proteomes" id="UP001165136"/>
    </source>
</evidence>
<gene>
    <name evidence="2" type="ORF">Atai01_34480</name>
</gene>